<reference evidence="2" key="1">
    <citation type="journal article" date="2020" name="mSystems">
        <title>Genome- and Community-Level Interaction Insights into Carbon Utilization and Element Cycling Functions of Hydrothermarchaeota in Hydrothermal Sediment.</title>
        <authorList>
            <person name="Zhou Z."/>
            <person name="Liu Y."/>
            <person name="Xu W."/>
            <person name="Pan J."/>
            <person name="Luo Z.H."/>
            <person name="Li M."/>
        </authorList>
    </citation>
    <scope>NUCLEOTIDE SEQUENCE [LARGE SCALE GENOMIC DNA]</scope>
    <source>
        <strain evidence="2">SpSt-132</strain>
    </source>
</reference>
<feature type="transmembrane region" description="Helical" evidence="1">
    <location>
        <begin position="7"/>
        <end position="29"/>
    </location>
</feature>
<dbReference type="AlphaFoldDB" id="A0A7C2ZJM2"/>
<feature type="transmembrane region" description="Helical" evidence="1">
    <location>
        <begin position="121"/>
        <end position="141"/>
    </location>
</feature>
<comment type="caution">
    <text evidence="2">The sequence shown here is derived from an EMBL/GenBank/DDBJ whole genome shotgun (WGS) entry which is preliminary data.</text>
</comment>
<dbReference type="EMBL" id="DSFP01000067">
    <property type="protein sequence ID" value="HEW46572.1"/>
    <property type="molecule type" value="Genomic_DNA"/>
</dbReference>
<evidence type="ECO:0000313" key="2">
    <source>
        <dbReference type="EMBL" id="HEW46572.1"/>
    </source>
</evidence>
<evidence type="ECO:0000256" key="1">
    <source>
        <dbReference type="SAM" id="Phobius"/>
    </source>
</evidence>
<keyword evidence="1" id="KW-0472">Membrane</keyword>
<sequence>MLKVVSVFLLVLGVVLFSIGQWMAFEIYVNSKLTKMSQNVAQFTYGLYFGESLIKLPNSSENIFLIRAKDGKVITTNNTVGPLSIDDFTFAERSKEGNYIYVYAKKININDYLSLLVDKPLTLGVSLSGLILFLFGLFLILRNTGISKVEKVVSMPDENLIKRLKALRVSLAMGELIPRESLQEAKKIVEDIIKRMEGEK</sequence>
<keyword evidence="1" id="KW-0812">Transmembrane</keyword>
<proteinExistence type="predicted"/>
<name>A0A7C2ZJM2_9AQUI</name>
<organism evidence="2">
    <name type="scientific">Hydrogenobacter sp</name>
    <dbReference type="NCBI Taxonomy" id="2152829"/>
    <lineage>
        <taxon>Bacteria</taxon>
        <taxon>Pseudomonadati</taxon>
        <taxon>Aquificota</taxon>
        <taxon>Aquificia</taxon>
        <taxon>Aquificales</taxon>
        <taxon>Aquificaceae</taxon>
        <taxon>Hydrogenobacter</taxon>
    </lineage>
</organism>
<keyword evidence="1" id="KW-1133">Transmembrane helix</keyword>
<gene>
    <name evidence="2" type="ORF">ENO47_07920</name>
</gene>
<accession>A0A7C2ZJM2</accession>
<protein>
    <submittedName>
        <fullName evidence="2">Uncharacterized protein</fullName>
    </submittedName>
</protein>